<reference evidence="2" key="1">
    <citation type="submission" date="2018-02" db="EMBL/GenBank/DDBJ databases">
        <title>Rhizophora mucronata_Transcriptome.</title>
        <authorList>
            <person name="Meera S.P."/>
            <person name="Sreeshan A."/>
            <person name="Augustine A."/>
        </authorList>
    </citation>
    <scope>NUCLEOTIDE SEQUENCE</scope>
    <source>
        <tissue evidence="2">Leaf</tissue>
    </source>
</reference>
<accession>A0A2P2MY86</accession>
<organism evidence="2">
    <name type="scientific">Rhizophora mucronata</name>
    <name type="common">Asiatic mangrove</name>
    <dbReference type="NCBI Taxonomy" id="61149"/>
    <lineage>
        <taxon>Eukaryota</taxon>
        <taxon>Viridiplantae</taxon>
        <taxon>Streptophyta</taxon>
        <taxon>Embryophyta</taxon>
        <taxon>Tracheophyta</taxon>
        <taxon>Spermatophyta</taxon>
        <taxon>Magnoliopsida</taxon>
        <taxon>eudicotyledons</taxon>
        <taxon>Gunneridae</taxon>
        <taxon>Pentapetalae</taxon>
        <taxon>rosids</taxon>
        <taxon>fabids</taxon>
        <taxon>Malpighiales</taxon>
        <taxon>Rhizophoraceae</taxon>
        <taxon>Rhizophora</taxon>
    </lineage>
</organism>
<keyword evidence="1" id="KW-0472">Membrane</keyword>
<dbReference type="AlphaFoldDB" id="A0A2P2MY86"/>
<proteinExistence type="predicted"/>
<sequence>MSVFSICMLISAAISLGIVLLNFHILRIIFLLPSLGYIIKSIKFPLLLFHLFLPHSPYILQCYVEFGFLKCFGIGNKITYQFRAGDGIRDWNGYRGS</sequence>
<dbReference type="EMBL" id="GGEC01054684">
    <property type="protein sequence ID" value="MBX35168.1"/>
    <property type="molecule type" value="Transcribed_RNA"/>
</dbReference>
<evidence type="ECO:0000313" key="2">
    <source>
        <dbReference type="EMBL" id="MBX35168.1"/>
    </source>
</evidence>
<name>A0A2P2MY86_RHIMU</name>
<keyword evidence="1" id="KW-1133">Transmembrane helix</keyword>
<protein>
    <submittedName>
        <fullName evidence="2">Uncharacterized protein</fullName>
    </submittedName>
</protein>
<keyword evidence="1" id="KW-0812">Transmembrane</keyword>
<feature type="transmembrane region" description="Helical" evidence="1">
    <location>
        <begin position="7"/>
        <end position="29"/>
    </location>
</feature>
<evidence type="ECO:0000256" key="1">
    <source>
        <dbReference type="SAM" id="Phobius"/>
    </source>
</evidence>